<dbReference type="EMBL" id="QRPV01000027">
    <property type="protein sequence ID" value="RHM40801.1"/>
    <property type="molecule type" value="Genomic_DNA"/>
</dbReference>
<protein>
    <submittedName>
        <fullName evidence="1">Uncharacterized protein</fullName>
    </submittedName>
</protein>
<evidence type="ECO:0000313" key="6">
    <source>
        <dbReference type="Proteomes" id="UP000286063"/>
    </source>
</evidence>
<accession>A0A412WVE2</accession>
<dbReference type="Proteomes" id="UP000286063">
    <property type="component" value="Unassembled WGS sequence"/>
</dbReference>
<evidence type="ECO:0000313" key="2">
    <source>
        <dbReference type="EMBL" id="RGY13311.1"/>
    </source>
</evidence>
<name>A0A412WVE2_9BACT</name>
<evidence type="ECO:0000313" key="3">
    <source>
        <dbReference type="EMBL" id="RHM40801.1"/>
    </source>
</evidence>
<dbReference type="EMBL" id="QSCR01000037">
    <property type="protein sequence ID" value="RGY13311.1"/>
    <property type="molecule type" value="Genomic_DNA"/>
</dbReference>
<evidence type="ECO:0000313" key="4">
    <source>
        <dbReference type="Proteomes" id="UP000283589"/>
    </source>
</evidence>
<dbReference type="Proteomes" id="UP000286038">
    <property type="component" value="Unassembled WGS sequence"/>
</dbReference>
<dbReference type="EMBL" id="QRZA01000035">
    <property type="protein sequence ID" value="RGV31298.1"/>
    <property type="molecule type" value="Genomic_DNA"/>
</dbReference>
<gene>
    <name evidence="1" type="ORF">DWW18_17840</name>
    <name evidence="3" type="ORF">DWZ68_15355</name>
    <name evidence="2" type="ORF">DXA50_16425</name>
</gene>
<sequence length="111" mass="12949">MPELQAQVLEKEESVFGYISYGLKGDSLRWYSPGVFTFEIDSVEERKISEEIVREVIPDTLKTILLKIFQEKSSDVDFAQFSDILSIKRWFRESEAELGFLLYFNPEGKNL</sequence>
<comment type="caution">
    <text evidence="1">The sequence shown here is derived from an EMBL/GenBank/DDBJ whole genome shotgun (WGS) entry which is preliminary data.</text>
</comment>
<dbReference type="Proteomes" id="UP000283589">
    <property type="component" value="Unassembled WGS sequence"/>
</dbReference>
<dbReference type="AlphaFoldDB" id="A0A412WVE2"/>
<proteinExistence type="predicted"/>
<reference evidence="4 5" key="1">
    <citation type="submission" date="2018-08" db="EMBL/GenBank/DDBJ databases">
        <title>A genome reference for cultivated species of the human gut microbiota.</title>
        <authorList>
            <person name="Zou Y."/>
            <person name="Xue W."/>
            <person name="Luo G."/>
        </authorList>
    </citation>
    <scope>NUCLEOTIDE SEQUENCE [LARGE SCALE GENOMIC DNA]</scope>
    <source>
        <strain evidence="1 4">AF14-49</strain>
        <strain evidence="3 5">AF34-33</strain>
        <strain evidence="2 6">OF02-7</strain>
    </source>
</reference>
<evidence type="ECO:0000313" key="5">
    <source>
        <dbReference type="Proteomes" id="UP000286038"/>
    </source>
</evidence>
<evidence type="ECO:0000313" key="1">
    <source>
        <dbReference type="EMBL" id="RGV31298.1"/>
    </source>
</evidence>
<organism evidence="1 4">
    <name type="scientific">Butyricimonas virosa</name>
    <dbReference type="NCBI Taxonomy" id="544645"/>
    <lineage>
        <taxon>Bacteria</taxon>
        <taxon>Pseudomonadati</taxon>
        <taxon>Bacteroidota</taxon>
        <taxon>Bacteroidia</taxon>
        <taxon>Bacteroidales</taxon>
        <taxon>Odoribacteraceae</taxon>
        <taxon>Butyricimonas</taxon>
    </lineage>
</organism>